<dbReference type="Gene3D" id="3.30.70.270">
    <property type="match status" value="1"/>
</dbReference>
<name>A0ABW5ZKX6_9BACL</name>
<dbReference type="Proteomes" id="UP001597561">
    <property type="component" value="Unassembled WGS sequence"/>
</dbReference>
<dbReference type="RefSeq" id="WP_204730479.1">
    <property type="nucleotide sequence ID" value="NZ_JAFBDK010000018.1"/>
</dbReference>
<dbReference type="SUPFAM" id="SSF52172">
    <property type="entry name" value="CheY-like"/>
    <property type="match status" value="2"/>
</dbReference>
<evidence type="ECO:0000313" key="7">
    <source>
        <dbReference type="Proteomes" id="UP001597561"/>
    </source>
</evidence>
<comment type="caution">
    <text evidence="6">The sequence shown here is derived from an EMBL/GenBank/DDBJ whole genome shotgun (WGS) entry which is preliminary data.</text>
</comment>
<protein>
    <submittedName>
        <fullName evidence="6">Diguanylate cyclase</fullName>
        <ecNumber evidence="6">2.7.7.65</ecNumber>
    </submittedName>
</protein>
<gene>
    <name evidence="6" type="ORF">ACFS5P_16995</name>
</gene>
<evidence type="ECO:0000259" key="5">
    <source>
        <dbReference type="PROSITE" id="PS50894"/>
    </source>
</evidence>
<dbReference type="InterPro" id="IPR050469">
    <property type="entry name" value="Diguanylate_Cyclase"/>
</dbReference>
<dbReference type="PANTHER" id="PTHR45138:SF9">
    <property type="entry name" value="DIGUANYLATE CYCLASE DGCM-RELATED"/>
    <property type="match status" value="1"/>
</dbReference>
<keyword evidence="2" id="KW-0597">Phosphoprotein</keyword>
<reference evidence="7" key="1">
    <citation type="journal article" date="2019" name="Int. J. Syst. Evol. Microbiol.">
        <title>The Global Catalogue of Microorganisms (GCM) 10K type strain sequencing project: providing services to taxonomists for standard genome sequencing and annotation.</title>
        <authorList>
            <consortium name="The Broad Institute Genomics Platform"/>
            <consortium name="The Broad Institute Genome Sequencing Center for Infectious Disease"/>
            <person name="Wu L."/>
            <person name="Ma J."/>
        </authorList>
    </citation>
    <scope>NUCLEOTIDE SEQUENCE [LARGE SCALE GENOMIC DNA]</scope>
    <source>
        <strain evidence="7">KCTC 13528</strain>
    </source>
</reference>
<dbReference type="PROSITE" id="PS50894">
    <property type="entry name" value="HPT"/>
    <property type="match status" value="1"/>
</dbReference>
<dbReference type="Pfam" id="PF00072">
    <property type="entry name" value="Response_reg"/>
    <property type="match status" value="2"/>
</dbReference>
<dbReference type="InterPro" id="IPR043128">
    <property type="entry name" value="Rev_trsase/Diguanyl_cyclase"/>
</dbReference>
<dbReference type="EC" id="2.7.7.65" evidence="6"/>
<evidence type="ECO:0000256" key="2">
    <source>
        <dbReference type="PROSITE-ProRule" id="PRU00169"/>
    </source>
</evidence>
<dbReference type="InterPro" id="IPR036641">
    <property type="entry name" value="HPT_dom_sf"/>
</dbReference>
<evidence type="ECO:0000259" key="4">
    <source>
        <dbReference type="PROSITE" id="PS50887"/>
    </source>
</evidence>
<feature type="modified residue" description="4-aspartylphosphate" evidence="2">
    <location>
        <position position="161"/>
    </location>
</feature>
<evidence type="ECO:0000256" key="1">
    <source>
        <dbReference type="PROSITE-ProRule" id="PRU00110"/>
    </source>
</evidence>
<dbReference type="EMBL" id="JBHUPG010000033">
    <property type="protein sequence ID" value="MFD2913588.1"/>
    <property type="molecule type" value="Genomic_DNA"/>
</dbReference>
<dbReference type="SUPFAM" id="SSF47226">
    <property type="entry name" value="Histidine-containing phosphotransfer domain, HPT domain"/>
    <property type="match status" value="1"/>
</dbReference>
<dbReference type="SMART" id="SM00267">
    <property type="entry name" value="GGDEF"/>
    <property type="match status" value="1"/>
</dbReference>
<dbReference type="CDD" id="cd17574">
    <property type="entry name" value="REC_OmpR"/>
    <property type="match status" value="1"/>
</dbReference>
<proteinExistence type="predicted"/>
<dbReference type="NCBIfam" id="TIGR00254">
    <property type="entry name" value="GGDEF"/>
    <property type="match status" value="1"/>
</dbReference>
<dbReference type="PROSITE" id="PS50110">
    <property type="entry name" value="RESPONSE_REGULATORY"/>
    <property type="match status" value="2"/>
</dbReference>
<keyword evidence="6" id="KW-0548">Nucleotidyltransferase</keyword>
<dbReference type="SUPFAM" id="SSF55073">
    <property type="entry name" value="Nucleotide cyclase"/>
    <property type="match status" value="1"/>
</dbReference>
<keyword evidence="6" id="KW-0808">Transferase</keyword>
<feature type="domain" description="Response regulatory" evidence="3">
    <location>
        <begin position="413"/>
        <end position="537"/>
    </location>
</feature>
<dbReference type="PROSITE" id="PS50887">
    <property type="entry name" value="GGDEF"/>
    <property type="match status" value="1"/>
</dbReference>
<dbReference type="CDD" id="cd01949">
    <property type="entry name" value="GGDEF"/>
    <property type="match status" value="1"/>
</dbReference>
<dbReference type="Pfam" id="PF00990">
    <property type="entry name" value="GGDEF"/>
    <property type="match status" value="1"/>
</dbReference>
<dbReference type="InterPro" id="IPR001789">
    <property type="entry name" value="Sig_transdc_resp-reg_receiver"/>
</dbReference>
<dbReference type="InterPro" id="IPR011006">
    <property type="entry name" value="CheY-like_superfamily"/>
</dbReference>
<dbReference type="PANTHER" id="PTHR45138">
    <property type="entry name" value="REGULATORY COMPONENTS OF SENSORY TRANSDUCTION SYSTEM"/>
    <property type="match status" value="1"/>
</dbReference>
<dbReference type="InterPro" id="IPR000160">
    <property type="entry name" value="GGDEF_dom"/>
</dbReference>
<dbReference type="InterPro" id="IPR029787">
    <property type="entry name" value="Nucleotide_cyclase"/>
</dbReference>
<sequence length="542" mass="62317">MSTKYQDMLKKRIEQTVMEWSAKDAVTEDELYRFFHGLKGTAGTIGLTDLSAQAEKALSELNEKGSRIYTKQEWSSLFTSEQTEMFMQEAAALDQFEDIQDEVEVKSSEVPFILMIEKDVEFIKRMKSFLEEQEFQVITALALSKGLEHYYDLSPDLLIVDLDLLSEGEDELINEMMKKARKDLTPIILVSSELTDEKRIAAYEIGVLDVIGKPINENIIIPFLKNRLFQRNMLLGQIRNDFLTGALKRDCLDKEIMNVTRNLVEGEMESAVFAMIDLDHFKNVNDSYGHPAGDEVLKTFAKIILEMKDPADRLIRFGGEEFSVVMPDVTYEEAEKKIETWRNAFSAHIFTSGEQEFNVQFSAGLTEWRNVLHMKEILESADKALYYAKEKGRNCTVRYSEVIRLQLAEEQMVLIIVDDDKLVREMLKDHFERRGKVGGRSVKVHAYANGVDFLQAGWYEAGRKYMILLDGMMPKMDGIEVLTKLRETYGTKNILVSMLTARQGDHEVERALGLGADDYMLKPFNVREVASRIDRMMERMFS</sequence>
<feature type="domain" description="GGDEF" evidence="4">
    <location>
        <begin position="269"/>
        <end position="401"/>
    </location>
</feature>
<dbReference type="SMART" id="SM00448">
    <property type="entry name" value="REC"/>
    <property type="match status" value="2"/>
</dbReference>
<keyword evidence="7" id="KW-1185">Reference proteome</keyword>
<feature type="modified residue" description="4-aspartylphosphate" evidence="2">
    <location>
        <position position="470"/>
    </location>
</feature>
<dbReference type="InterPro" id="IPR008207">
    <property type="entry name" value="Sig_transdc_His_kin_Hpt_dom"/>
</dbReference>
<feature type="domain" description="HPt" evidence="5">
    <location>
        <begin position="1"/>
        <end position="103"/>
    </location>
</feature>
<feature type="domain" description="Response regulatory" evidence="3">
    <location>
        <begin position="112"/>
        <end position="228"/>
    </location>
</feature>
<evidence type="ECO:0000259" key="3">
    <source>
        <dbReference type="PROSITE" id="PS50110"/>
    </source>
</evidence>
<evidence type="ECO:0000313" key="6">
    <source>
        <dbReference type="EMBL" id="MFD2913588.1"/>
    </source>
</evidence>
<feature type="modified residue" description="Phosphohistidine" evidence="1">
    <location>
        <position position="36"/>
    </location>
</feature>
<dbReference type="GO" id="GO:0052621">
    <property type="term" value="F:diguanylate cyclase activity"/>
    <property type="evidence" value="ECO:0007669"/>
    <property type="project" value="UniProtKB-EC"/>
</dbReference>
<accession>A0ABW5ZKX6</accession>
<organism evidence="6 7">
    <name type="scientific">Jeotgalibacillus terrae</name>
    <dbReference type="NCBI Taxonomy" id="587735"/>
    <lineage>
        <taxon>Bacteria</taxon>
        <taxon>Bacillati</taxon>
        <taxon>Bacillota</taxon>
        <taxon>Bacilli</taxon>
        <taxon>Bacillales</taxon>
        <taxon>Caryophanaceae</taxon>
        <taxon>Jeotgalibacillus</taxon>
    </lineage>
</organism>
<dbReference type="Gene3D" id="3.40.50.2300">
    <property type="match status" value="2"/>
</dbReference>